<dbReference type="InterPro" id="IPR000639">
    <property type="entry name" value="Epox_hydrolase-like"/>
</dbReference>
<dbReference type="SUPFAM" id="SSF53474">
    <property type="entry name" value="alpha/beta-Hydrolases"/>
    <property type="match status" value="1"/>
</dbReference>
<reference evidence="2" key="1">
    <citation type="submission" date="2018-05" db="EMBL/GenBank/DDBJ databases">
        <authorList>
            <person name="Lanie J.A."/>
            <person name="Ng W.-L."/>
            <person name="Kazmierczak K.M."/>
            <person name="Andrzejewski T.M."/>
            <person name="Davidsen T.M."/>
            <person name="Wayne K.J."/>
            <person name="Tettelin H."/>
            <person name="Glass J.I."/>
            <person name="Rusch D."/>
            <person name="Podicherti R."/>
            <person name="Tsui H.-C.T."/>
            <person name="Winkler M.E."/>
        </authorList>
    </citation>
    <scope>NUCLEOTIDE SEQUENCE</scope>
</reference>
<dbReference type="GO" id="GO:0016020">
    <property type="term" value="C:membrane"/>
    <property type="evidence" value="ECO:0007669"/>
    <property type="project" value="TreeGrafter"/>
</dbReference>
<dbReference type="EMBL" id="UINC01014090">
    <property type="protein sequence ID" value="SVA60355.1"/>
    <property type="molecule type" value="Genomic_DNA"/>
</dbReference>
<dbReference type="InterPro" id="IPR000073">
    <property type="entry name" value="AB_hydrolase_1"/>
</dbReference>
<name>A0A381X6H9_9ZZZZ</name>
<gene>
    <name evidence="2" type="ORF">METZ01_LOCUS113209</name>
</gene>
<dbReference type="Gene3D" id="3.40.50.1820">
    <property type="entry name" value="alpha/beta hydrolase"/>
    <property type="match status" value="1"/>
</dbReference>
<dbReference type="Pfam" id="PF00561">
    <property type="entry name" value="Abhydrolase_1"/>
    <property type="match status" value="1"/>
</dbReference>
<dbReference type="PANTHER" id="PTHR43798">
    <property type="entry name" value="MONOACYLGLYCEROL LIPASE"/>
    <property type="match status" value="1"/>
</dbReference>
<protein>
    <recommendedName>
        <fullName evidence="1">AB hydrolase-1 domain-containing protein</fullName>
    </recommendedName>
</protein>
<accession>A0A381X6H9</accession>
<feature type="domain" description="AB hydrolase-1" evidence="1">
    <location>
        <begin position="28"/>
        <end position="247"/>
    </location>
</feature>
<evidence type="ECO:0000259" key="1">
    <source>
        <dbReference type="Pfam" id="PF00561"/>
    </source>
</evidence>
<evidence type="ECO:0000313" key="2">
    <source>
        <dbReference type="EMBL" id="SVA60355.1"/>
    </source>
</evidence>
<dbReference type="AlphaFoldDB" id="A0A381X6H9"/>
<dbReference type="GO" id="GO:0003824">
    <property type="term" value="F:catalytic activity"/>
    <property type="evidence" value="ECO:0007669"/>
    <property type="project" value="InterPro"/>
</dbReference>
<dbReference type="InterPro" id="IPR029058">
    <property type="entry name" value="AB_hydrolase_fold"/>
</dbReference>
<proteinExistence type="predicted"/>
<organism evidence="2">
    <name type="scientific">marine metagenome</name>
    <dbReference type="NCBI Taxonomy" id="408172"/>
    <lineage>
        <taxon>unclassified sequences</taxon>
        <taxon>metagenomes</taxon>
        <taxon>ecological metagenomes</taxon>
    </lineage>
</organism>
<sequence>MYIDVDNHKTYIATGSKDHIQGNMGITFIHGTAMDHTVWTLASRHFARRGLNILAVDLPGHGRSEGDVIPSIEGMADWVIKALDASNQDKTIIVGHSMGSLVAFDVAARYPDRITALAMVGTSIPMPVGDVLLDNAKADKHVAKEMVNFWSHSQSAHLGGSQVPGTWMLGKLIRLLERSGPGVIYNDLKACQDYSEGLERSKQIQSPTLLILGEDDFMTPVSNAKGLIENIPHSRTVMLPNCGHAIVNEAPNEMLDALVTII</sequence>
<dbReference type="InterPro" id="IPR050266">
    <property type="entry name" value="AB_hydrolase_sf"/>
</dbReference>
<dbReference type="PRINTS" id="PR00111">
    <property type="entry name" value="ABHYDROLASE"/>
</dbReference>
<dbReference type="PANTHER" id="PTHR43798:SF33">
    <property type="entry name" value="HYDROLASE, PUTATIVE (AFU_ORTHOLOGUE AFUA_2G14860)-RELATED"/>
    <property type="match status" value="1"/>
</dbReference>
<dbReference type="PRINTS" id="PR00412">
    <property type="entry name" value="EPOXHYDRLASE"/>
</dbReference>